<organism evidence="1">
    <name type="scientific">Arundo donax</name>
    <name type="common">Giant reed</name>
    <name type="synonym">Donax arundinaceus</name>
    <dbReference type="NCBI Taxonomy" id="35708"/>
    <lineage>
        <taxon>Eukaryota</taxon>
        <taxon>Viridiplantae</taxon>
        <taxon>Streptophyta</taxon>
        <taxon>Embryophyta</taxon>
        <taxon>Tracheophyta</taxon>
        <taxon>Spermatophyta</taxon>
        <taxon>Magnoliopsida</taxon>
        <taxon>Liliopsida</taxon>
        <taxon>Poales</taxon>
        <taxon>Poaceae</taxon>
        <taxon>PACMAD clade</taxon>
        <taxon>Arundinoideae</taxon>
        <taxon>Arundineae</taxon>
        <taxon>Arundo</taxon>
    </lineage>
</organism>
<proteinExistence type="predicted"/>
<reference evidence="1" key="1">
    <citation type="submission" date="2014-09" db="EMBL/GenBank/DDBJ databases">
        <authorList>
            <person name="Magalhaes I.L.F."/>
            <person name="Oliveira U."/>
            <person name="Santos F.R."/>
            <person name="Vidigal T.H.D.A."/>
            <person name="Brescovit A.D."/>
            <person name="Santos A.J."/>
        </authorList>
    </citation>
    <scope>NUCLEOTIDE SEQUENCE</scope>
    <source>
        <tissue evidence="1">Shoot tissue taken approximately 20 cm above the soil surface</tissue>
    </source>
</reference>
<protein>
    <submittedName>
        <fullName evidence="1">Uncharacterized protein</fullName>
    </submittedName>
</protein>
<evidence type="ECO:0000313" key="1">
    <source>
        <dbReference type="EMBL" id="JAD71756.1"/>
    </source>
</evidence>
<name>A0A0A9C857_ARUDO</name>
<reference evidence="1" key="2">
    <citation type="journal article" date="2015" name="Data Brief">
        <title>Shoot transcriptome of the giant reed, Arundo donax.</title>
        <authorList>
            <person name="Barrero R.A."/>
            <person name="Guerrero F.D."/>
            <person name="Moolhuijzen P."/>
            <person name="Goolsby J.A."/>
            <person name="Tidwell J."/>
            <person name="Bellgard S.E."/>
            <person name="Bellgard M.I."/>
        </authorList>
    </citation>
    <scope>NUCLEOTIDE SEQUENCE</scope>
    <source>
        <tissue evidence="1">Shoot tissue taken approximately 20 cm above the soil surface</tissue>
    </source>
</reference>
<dbReference type="EMBL" id="GBRH01226139">
    <property type="protein sequence ID" value="JAD71756.1"/>
    <property type="molecule type" value="Transcribed_RNA"/>
</dbReference>
<sequence>MVPANLASFDSVVAV</sequence>
<accession>A0A0A9C857</accession>